<evidence type="ECO:0000313" key="1">
    <source>
        <dbReference type="EMBL" id="USP02264.1"/>
    </source>
</evidence>
<dbReference type="RefSeq" id="WP_252619347.1">
    <property type="nucleotide sequence ID" value="NZ_CP083444.1"/>
</dbReference>
<gene>
    <name evidence="1" type="ORF">LAJ60_05130</name>
</gene>
<accession>A0A9Q8YWA9</accession>
<dbReference type="KEGG" id="btay:LAJ60_05130"/>
<evidence type="ECO:0000313" key="2">
    <source>
        <dbReference type="Proteomes" id="UP001056980"/>
    </source>
</evidence>
<name>A0A9Q8YWA9_BARTA</name>
<proteinExistence type="predicted"/>
<organism evidence="1 2">
    <name type="scientific">Bartonella taylorii</name>
    <dbReference type="NCBI Taxonomy" id="33046"/>
    <lineage>
        <taxon>Bacteria</taxon>
        <taxon>Pseudomonadati</taxon>
        <taxon>Pseudomonadota</taxon>
        <taxon>Alphaproteobacteria</taxon>
        <taxon>Hyphomicrobiales</taxon>
        <taxon>Bartonellaceae</taxon>
        <taxon>Bartonella</taxon>
    </lineage>
</organism>
<reference evidence="1" key="1">
    <citation type="journal article" date="2022" name="Proc. Natl. Acad. Sci. U.S.A.">
        <title>Identification of the Bartonella autotransporter CFA as a protective antigen and hypervariable target of neutralizing antibodies in mice.</title>
        <authorList>
            <person name="Siewert L.K."/>
            <person name="Korotaev A."/>
            <person name="Sedzicki J."/>
            <person name="Fromm K."/>
            <person name="Pinschewer D.D."/>
            <person name="Dehio C."/>
        </authorList>
    </citation>
    <scope>NUCLEOTIDE SEQUENCE</scope>
    <source>
        <strain evidence="1">IBS296</strain>
    </source>
</reference>
<dbReference type="EMBL" id="CP083444">
    <property type="protein sequence ID" value="USP02264.1"/>
    <property type="molecule type" value="Genomic_DNA"/>
</dbReference>
<protein>
    <submittedName>
        <fullName evidence="1">Uncharacterized protein</fullName>
    </submittedName>
</protein>
<dbReference type="AlphaFoldDB" id="A0A9Q8YWA9"/>
<sequence>MDKMMVAQFVMMKFIFLLALVGVIFDFFLSAAVVALYYSFIKRWRVYSRVTRQLRKAMKKHM</sequence>
<dbReference type="Proteomes" id="UP001056980">
    <property type="component" value="Chromosome"/>
</dbReference>